<keyword evidence="2" id="KW-0812">Transmembrane</keyword>
<feature type="signal peptide" evidence="3">
    <location>
        <begin position="1"/>
        <end position="28"/>
    </location>
</feature>
<keyword evidence="2" id="KW-0472">Membrane</keyword>
<evidence type="ECO:0000313" key="5">
    <source>
        <dbReference type="Proteomes" id="UP000630887"/>
    </source>
</evidence>
<feature type="compositionally biased region" description="Low complexity" evidence="1">
    <location>
        <begin position="164"/>
        <end position="192"/>
    </location>
</feature>
<dbReference type="Proteomes" id="UP000630887">
    <property type="component" value="Unassembled WGS sequence"/>
</dbReference>
<dbReference type="AlphaFoldDB" id="A0A8J3L7E6"/>
<keyword evidence="5" id="KW-1185">Reference proteome</keyword>
<feature type="compositionally biased region" description="Acidic residues" evidence="1">
    <location>
        <begin position="193"/>
        <end position="204"/>
    </location>
</feature>
<proteinExistence type="predicted"/>
<evidence type="ECO:0000256" key="3">
    <source>
        <dbReference type="SAM" id="SignalP"/>
    </source>
</evidence>
<evidence type="ECO:0008006" key="6">
    <source>
        <dbReference type="Google" id="ProtNLM"/>
    </source>
</evidence>
<gene>
    <name evidence="4" type="ORF">Cco03nite_59950</name>
</gene>
<sequence length="272" mass="27546">MERHVIRFATVLTALLAGLGVVASPAWAADSDLKVQSGDGQNGAIGQTVSVPLGMADNGPDPIGASPVTLTYRAPAGAVIVRANGGTNCQFNASRTTARCQLGAGWRADIALKKPGEFVNRNLDLRIESKITAPGSFTVNCECDPKKGNNATNVVLNGVTKPLPSASPTPSAKPSRSATPSPSPSATPSETPEITDEPVAEESADPVVAEPSGPGTSGSATLSGMMLIGFGVVLLGLVGLGGAAYLWRARSGRDGDGDGDGGVDMDATQVIR</sequence>
<comment type="caution">
    <text evidence="4">The sequence shown here is derived from an EMBL/GenBank/DDBJ whole genome shotgun (WGS) entry which is preliminary data.</text>
</comment>
<feature type="transmembrane region" description="Helical" evidence="2">
    <location>
        <begin position="224"/>
        <end position="247"/>
    </location>
</feature>
<feature type="region of interest" description="Disordered" evidence="1">
    <location>
        <begin position="154"/>
        <end position="218"/>
    </location>
</feature>
<protein>
    <recommendedName>
        <fullName evidence="6">Neocarzinostatin family protein</fullName>
    </recommendedName>
</protein>
<reference evidence="4 5" key="1">
    <citation type="submission" date="2021-01" db="EMBL/GenBank/DDBJ databases">
        <title>Whole genome shotgun sequence of Catellatospora coxensis NBRC 107359.</title>
        <authorList>
            <person name="Komaki H."/>
            <person name="Tamura T."/>
        </authorList>
    </citation>
    <scope>NUCLEOTIDE SEQUENCE [LARGE SCALE GENOMIC DNA]</scope>
    <source>
        <strain evidence="4 5">NBRC 107359</strain>
    </source>
</reference>
<keyword evidence="2" id="KW-1133">Transmembrane helix</keyword>
<evidence type="ECO:0000313" key="4">
    <source>
        <dbReference type="EMBL" id="GIG09295.1"/>
    </source>
</evidence>
<feature type="chain" id="PRO_5035287096" description="Neocarzinostatin family protein" evidence="3">
    <location>
        <begin position="29"/>
        <end position="272"/>
    </location>
</feature>
<dbReference type="EMBL" id="BONI01000062">
    <property type="protein sequence ID" value="GIG09295.1"/>
    <property type="molecule type" value="Genomic_DNA"/>
</dbReference>
<organism evidence="4 5">
    <name type="scientific">Catellatospora coxensis</name>
    <dbReference type="NCBI Taxonomy" id="310354"/>
    <lineage>
        <taxon>Bacteria</taxon>
        <taxon>Bacillati</taxon>
        <taxon>Actinomycetota</taxon>
        <taxon>Actinomycetes</taxon>
        <taxon>Micromonosporales</taxon>
        <taxon>Micromonosporaceae</taxon>
        <taxon>Catellatospora</taxon>
    </lineage>
</organism>
<accession>A0A8J3L7E6</accession>
<keyword evidence="3" id="KW-0732">Signal</keyword>
<evidence type="ECO:0000256" key="1">
    <source>
        <dbReference type="SAM" id="MobiDB-lite"/>
    </source>
</evidence>
<dbReference type="RefSeq" id="WP_203696111.1">
    <property type="nucleotide sequence ID" value="NZ_BAAALC010000057.1"/>
</dbReference>
<evidence type="ECO:0000256" key="2">
    <source>
        <dbReference type="SAM" id="Phobius"/>
    </source>
</evidence>
<name>A0A8J3L7E6_9ACTN</name>
<feature type="region of interest" description="Disordered" evidence="1">
    <location>
        <begin position="251"/>
        <end position="272"/>
    </location>
</feature>